<reference evidence="3 4" key="2">
    <citation type="submission" date="2020-02" db="EMBL/GenBank/DDBJ databases">
        <authorList>
            <person name="Sun Q."/>
            <person name="Inoue M."/>
        </authorList>
    </citation>
    <scope>NUCLEOTIDE SEQUENCE [LARGE SCALE GENOMIC DNA]</scope>
    <source>
        <strain evidence="3 4">KCTC 22478</strain>
    </source>
</reference>
<evidence type="ECO:0000313" key="3">
    <source>
        <dbReference type="EMBL" id="NKE17553.1"/>
    </source>
</evidence>
<proteinExistence type="predicted"/>
<sequence>MTVPSLASPKIAEDALARLFLAGQPATLEVSEETAFCGGRLNLGQVMVQAPETTNVGLRTSVRVGSFIWIVPPRDEVEAGLKSLASKAGQSFSGAAAPRSEAKLASALDAIVQVAARIGLVKPVFDARIVQRFPLHRPATVVADTSGVHHGALNFVASYLQPMARIKLPAILHMEIVNQADRYFSARRKRGKPLDQLCEHLKSQTGQRALLRLELKDDTEIERNFLLSDPLRSAFIPDKDEDLKDLNLSVPLKSYVDRLILEAARQHQYHAPPGHDVFVLTGDQGLARMAIAEGVPPMFFRHVRPEQFFDRRLSGALLHPIKGTLVGHSLAEVLWELATAFGQARLSVGEAFVEATALHADLPWSSYHTQDDLLWFSTGGLPQWPVESRDVEAATIAGLAIASPTETASQDGESPLSAATIAAPTKPKSKATRGRSATQTSTSERGGVRFHRFSPQTLVTLVDALSESGPTSDADIARRFKLSNKDTRAEHRRLLVSGGFIRFDAGSWIPTDALQDLALAQRLGDVVQMATHFMKIPSYQVVADALTDAWNSKQALALELPQRVRANYTVLAEITGIGATVEGIGLLPTPEHPSVARFTDIAMQTFHNLAAGERLVSAGAWLEALVQQCGVHPLVARDKLREAAAARLLRPHTEGSTIDTSFDDHTLRVLQLKDGRPVVENVFLYRGDFLTPGKASTSLSLERVEP</sequence>
<protein>
    <recommendedName>
        <fullName evidence="6">PIN domain-containing protein</fullName>
    </recommendedName>
</protein>
<evidence type="ECO:0008006" key="6">
    <source>
        <dbReference type="Google" id="ProtNLM"/>
    </source>
</evidence>
<reference evidence="2" key="1">
    <citation type="submission" date="2020-01" db="EMBL/GenBank/DDBJ databases">
        <authorList>
            <person name="Rat A."/>
        </authorList>
    </citation>
    <scope>NUCLEOTIDE SEQUENCE</scope>
    <source>
        <strain evidence="2">LMG 31161</strain>
    </source>
</reference>
<reference evidence="2" key="3">
    <citation type="journal article" date="2021" name="Syst. Appl. Microbiol.">
        <title>Roseomonas hellenica sp. nov., isolated from roots of wild-growing Alkanna tinctoria.</title>
        <authorList>
            <person name="Rat A."/>
            <person name="Naranjo H.D."/>
            <person name="Lebbe L."/>
            <person name="Cnockaert M."/>
            <person name="Krigas N."/>
            <person name="Grigoriadou K."/>
            <person name="Maloupa E."/>
            <person name="Willems A."/>
        </authorList>
    </citation>
    <scope>NUCLEOTIDE SEQUENCE</scope>
    <source>
        <strain evidence="2">LMG 31161</strain>
    </source>
</reference>
<evidence type="ECO:0000256" key="1">
    <source>
        <dbReference type="SAM" id="MobiDB-lite"/>
    </source>
</evidence>
<feature type="region of interest" description="Disordered" evidence="1">
    <location>
        <begin position="405"/>
        <end position="447"/>
    </location>
</feature>
<comment type="caution">
    <text evidence="2">The sequence shown here is derived from an EMBL/GenBank/DDBJ whole genome shotgun (WGS) entry which is preliminary data.</text>
</comment>
<dbReference type="Proteomes" id="UP001138708">
    <property type="component" value="Unassembled WGS sequence"/>
</dbReference>
<evidence type="ECO:0000313" key="2">
    <source>
        <dbReference type="EMBL" id="MBR0661188.1"/>
    </source>
</evidence>
<dbReference type="SUPFAM" id="SSF88723">
    <property type="entry name" value="PIN domain-like"/>
    <property type="match status" value="1"/>
</dbReference>
<name>A0A9X9WLH8_9PROT</name>
<organism evidence="2 5">
    <name type="scientific">Neoroseomonas oryzicola</name>
    <dbReference type="NCBI Taxonomy" id="535904"/>
    <lineage>
        <taxon>Bacteria</taxon>
        <taxon>Pseudomonadati</taxon>
        <taxon>Pseudomonadota</taxon>
        <taxon>Alphaproteobacteria</taxon>
        <taxon>Acetobacterales</taxon>
        <taxon>Acetobacteraceae</taxon>
        <taxon>Neoroseomonas</taxon>
    </lineage>
</organism>
<dbReference type="RefSeq" id="WP_168041400.1">
    <property type="nucleotide sequence ID" value="NZ_JAAEDK010000046.1"/>
</dbReference>
<dbReference type="EMBL" id="JAAEDK010000046">
    <property type="protein sequence ID" value="MBR0661188.1"/>
    <property type="molecule type" value="Genomic_DNA"/>
</dbReference>
<dbReference type="InterPro" id="IPR029060">
    <property type="entry name" value="PIN-like_dom_sf"/>
</dbReference>
<dbReference type="Proteomes" id="UP000746741">
    <property type="component" value="Unassembled WGS sequence"/>
</dbReference>
<gene>
    <name evidence="3" type="ORF">GWK15_11415</name>
    <name evidence="2" type="ORF">GXW75_18170</name>
</gene>
<feature type="compositionally biased region" description="Polar residues" evidence="1">
    <location>
        <begin position="435"/>
        <end position="444"/>
    </location>
</feature>
<dbReference type="EMBL" id="JAAVUP010000002">
    <property type="protein sequence ID" value="NKE17553.1"/>
    <property type="molecule type" value="Genomic_DNA"/>
</dbReference>
<evidence type="ECO:0000313" key="5">
    <source>
        <dbReference type="Proteomes" id="UP001138708"/>
    </source>
</evidence>
<accession>A0A9X9WLH8</accession>
<evidence type="ECO:0000313" key="4">
    <source>
        <dbReference type="Proteomes" id="UP000746741"/>
    </source>
</evidence>
<keyword evidence="4" id="KW-1185">Reference proteome</keyword>
<dbReference type="AlphaFoldDB" id="A0A9X9WLH8"/>